<dbReference type="SUPFAM" id="SSF52833">
    <property type="entry name" value="Thioredoxin-like"/>
    <property type="match status" value="1"/>
</dbReference>
<dbReference type="PROSITE" id="PS00194">
    <property type="entry name" value="THIOREDOXIN_1"/>
    <property type="match status" value="1"/>
</dbReference>
<evidence type="ECO:0000259" key="7">
    <source>
        <dbReference type="PROSITE" id="PS51352"/>
    </source>
</evidence>
<evidence type="ECO:0000256" key="1">
    <source>
        <dbReference type="ARBA" id="ARBA00008987"/>
    </source>
</evidence>
<comment type="caution">
    <text evidence="8">The sequence shown here is derived from an EMBL/GenBank/DDBJ whole genome shotgun (WGS) entry which is preliminary data.</text>
</comment>
<comment type="similarity">
    <text evidence="1">Belongs to the thioredoxin family.</text>
</comment>
<evidence type="ECO:0000313" key="9">
    <source>
        <dbReference type="Proteomes" id="UP000483432"/>
    </source>
</evidence>
<evidence type="ECO:0000256" key="5">
    <source>
        <dbReference type="ARBA" id="ARBA00023284"/>
    </source>
</evidence>
<organism evidence="8 9">
    <name type="scientific">Sulfuriferula multivorans</name>
    <dbReference type="NCBI Taxonomy" id="1559896"/>
    <lineage>
        <taxon>Bacteria</taxon>
        <taxon>Pseudomonadati</taxon>
        <taxon>Pseudomonadota</taxon>
        <taxon>Betaproteobacteria</taxon>
        <taxon>Nitrosomonadales</taxon>
        <taxon>Sulfuricellaceae</taxon>
        <taxon>Sulfuriferula</taxon>
    </lineage>
</organism>
<dbReference type="GO" id="GO:0005829">
    <property type="term" value="C:cytosol"/>
    <property type="evidence" value="ECO:0007669"/>
    <property type="project" value="TreeGrafter"/>
</dbReference>
<keyword evidence="3" id="KW-0249">Electron transport</keyword>
<evidence type="ECO:0000256" key="3">
    <source>
        <dbReference type="ARBA" id="ARBA00022982"/>
    </source>
</evidence>
<keyword evidence="2" id="KW-0813">Transport</keyword>
<dbReference type="PRINTS" id="PR00421">
    <property type="entry name" value="THIOREDOXIN"/>
</dbReference>
<evidence type="ECO:0000313" key="8">
    <source>
        <dbReference type="EMBL" id="NDP49526.1"/>
    </source>
</evidence>
<sequence>MAVIELTKDNFESTIQNSDVVIVDFWAPWCGPCRGFAPIYEAAAEKHANIVFTKVNTEVEQELAGSFQIRSIPTLMVFREQVILYSESGSLPASALDALIEQVMGLDMAQVHKDIADKQTQTAEPDQA</sequence>
<dbReference type="EMBL" id="JAAFGW010000293">
    <property type="protein sequence ID" value="NDP49526.1"/>
    <property type="molecule type" value="Genomic_DNA"/>
</dbReference>
<dbReference type="PANTHER" id="PTHR45663:SF40">
    <property type="entry name" value="THIOREDOXIN 2"/>
    <property type="match status" value="1"/>
</dbReference>
<dbReference type="Proteomes" id="UP000483432">
    <property type="component" value="Unassembled WGS sequence"/>
</dbReference>
<dbReference type="GO" id="GO:0015035">
    <property type="term" value="F:protein-disulfide reductase activity"/>
    <property type="evidence" value="ECO:0007669"/>
    <property type="project" value="UniProtKB-UniRule"/>
</dbReference>
<dbReference type="Gene3D" id="3.40.30.10">
    <property type="entry name" value="Glutaredoxin"/>
    <property type="match status" value="1"/>
</dbReference>
<dbReference type="InterPro" id="IPR005746">
    <property type="entry name" value="Thioredoxin"/>
</dbReference>
<dbReference type="CDD" id="cd02947">
    <property type="entry name" value="TRX_family"/>
    <property type="match status" value="1"/>
</dbReference>
<accession>A0A7C9TCC8</accession>
<keyword evidence="4" id="KW-1015">Disulfide bond</keyword>
<dbReference type="Pfam" id="PF00085">
    <property type="entry name" value="Thioredoxin"/>
    <property type="match status" value="1"/>
</dbReference>
<keyword evidence="5" id="KW-0676">Redox-active center</keyword>
<dbReference type="NCBIfam" id="TIGR01068">
    <property type="entry name" value="thioredoxin"/>
    <property type="match status" value="1"/>
</dbReference>
<proteinExistence type="inferred from homology"/>
<evidence type="ECO:0000256" key="6">
    <source>
        <dbReference type="NCBIfam" id="TIGR01068"/>
    </source>
</evidence>
<protein>
    <recommendedName>
        <fullName evidence="6">Thioredoxin</fullName>
    </recommendedName>
</protein>
<dbReference type="InterPro" id="IPR036249">
    <property type="entry name" value="Thioredoxin-like_sf"/>
</dbReference>
<gene>
    <name evidence="8" type="primary">trxA</name>
    <name evidence="8" type="ORF">GZ085_14285</name>
</gene>
<evidence type="ECO:0000256" key="4">
    <source>
        <dbReference type="ARBA" id="ARBA00023157"/>
    </source>
</evidence>
<dbReference type="PANTHER" id="PTHR45663">
    <property type="entry name" value="GEO12009P1"/>
    <property type="match status" value="1"/>
</dbReference>
<dbReference type="InterPro" id="IPR013766">
    <property type="entry name" value="Thioredoxin_domain"/>
</dbReference>
<reference evidence="8 9" key="1">
    <citation type="submission" date="2019-09" db="EMBL/GenBank/DDBJ databases">
        <title>H2 Metabolism Revealed by Metagenomic Analysis in Subglacial Sediment of East Antarctica.</title>
        <authorList>
            <person name="Yang Z."/>
            <person name="Zhang Y."/>
            <person name="Lv Y."/>
            <person name="Yan W."/>
            <person name="Xiao X."/>
            <person name="Sun B."/>
            <person name="Ma H."/>
        </authorList>
    </citation>
    <scope>NUCLEOTIDE SEQUENCE [LARGE SCALE GENOMIC DNA]</scope>
    <source>
        <strain evidence="8">Bin2_2</strain>
    </source>
</reference>
<evidence type="ECO:0000256" key="2">
    <source>
        <dbReference type="ARBA" id="ARBA00022448"/>
    </source>
</evidence>
<dbReference type="PROSITE" id="PS51352">
    <property type="entry name" value="THIOREDOXIN_2"/>
    <property type="match status" value="1"/>
</dbReference>
<dbReference type="InterPro" id="IPR017937">
    <property type="entry name" value="Thioredoxin_CS"/>
</dbReference>
<dbReference type="AlphaFoldDB" id="A0A7C9TCC8"/>
<feature type="domain" description="Thioredoxin" evidence="7">
    <location>
        <begin position="1"/>
        <end position="105"/>
    </location>
</feature>
<name>A0A7C9TCC8_9PROT</name>